<evidence type="ECO:0000313" key="2">
    <source>
        <dbReference type="Proteomes" id="UP000076193"/>
    </source>
</evidence>
<name>A0ACD5F734_RHILE</name>
<accession>A0ACD5F734</accession>
<reference evidence="1" key="1">
    <citation type="submission" date="2024-10" db="EMBL/GenBank/DDBJ databases">
        <title>Strain of Rhizobium-related bacteria isolated fromm roots of Vavilovia formosa.</title>
        <authorList>
            <person name="Kimeklis A."/>
            <person name="Afonin A."/>
        </authorList>
    </citation>
    <scope>NUCLEOTIDE SEQUENCE</scope>
    <source>
        <strain evidence="1">Vaf12</strain>
    </source>
</reference>
<protein>
    <submittedName>
        <fullName evidence="1">DUF2293 domain-containing protein</fullName>
    </submittedName>
</protein>
<dbReference type="EMBL" id="CP171844">
    <property type="protein sequence ID" value="XKQ41043.1"/>
    <property type="molecule type" value="Genomic_DNA"/>
</dbReference>
<evidence type="ECO:0000313" key="1">
    <source>
        <dbReference type="EMBL" id="XKQ41043.1"/>
    </source>
</evidence>
<gene>
    <name evidence="1" type="ORF">A4A59_003830</name>
</gene>
<proteinExistence type="predicted"/>
<sequence length="71" mass="8389">MTDYDQLLLAGVDRADARRRVQPKVNAMIDRWKKKRPELIARPVEKRIDPRELAAEILVSHKIIMERLAKR</sequence>
<organism evidence="1 2">
    <name type="scientific">Rhizobium leguminosarum</name>
    <dbReference type="NCBI Taxonomy" id="384"/>
    <lineage>
        <taxon>Bacteria</taxon>
        <taxon>Pseudomonadati</taxon>
        <taxon>Pseudomonadota</taxon>
        <taxon>Alphaproteobacteria</taxon>
        <taxon>Hyphomicrobiales</taxon>
        <taxon>Rhizobiaceae</taxon>
        <taxon>Rhizobium/Agrobacterium group</taxon>
        <taxon>Rhizobium</taxon>
    </lineage>
</organism>
<dbReference type="Proteomes" id="UP000076193">
    <property type="component" value="Chromosome"/>
</dbReference>